<keyword evidence="2" id="KW-1185">Reference proteome</keyword>
<dbReference type="AlphaFoldDB" id="A0A6A6XYY2"/>
<dbReference type="EMBL" id="MU003727">
    <property type="protein sequence ID" value="KAF2801776.1"/>
    <property type="molecule type" value="Genomic_DNA"/>
</dbReference>
<dbReference type="OrthoDB" id="194358at2759"/>
<reference evidence="3" key="3">
    <citation type="submission" date="2025-04" db="UniProtKB">
        <authorList>
            <consortium name="RefSeq"/>
        </authorList>
    </citation>
    <scope>IDENTIFICATION</scope>
    <source>
        <strain evidence="3">CBS 304.34</strain>
    </source>
</reference>
<gene>
    <name evidence="1 3" type="ORF">BDZ99DRAFT_402660</name>
</gene>
<evidence type="ECO:0000313" key="1">
    <source>
        <dbReference type="EMBL" id="KAF2801776.1"/>
    </source>
</evidence>
<organism evidence="1">
    <name type="scientific">Mytilinidion resinicola</name>
    <dbReference type="NCBI Taxonomy" id="574789"/>
    <lineage>
        <taxon>Eukaryota</taxon>
        <taxon>Fungi</taxon>
        <taxon>Dikarya</taxon>
        <taxon>Ascomycota</taxon>
        <taxon>Pezizomycotina</taxon>
        <taxon>Dothideomycetes</taxon>
        <taxon>Pleosporomycetidae</taxon>
        <taxon>Mytilinidiales</taxon>
        <taxon>Mytilinidiaceae</taxon>
        <taxon>Mytilinidion</taxon>
    </lineage>
</organism>
<protein>
    <submittedName>
        <fullName evidence="1 3">Uncharacterized protein</fullName>
    </submittedName>
</protein>
<feature type="non-terminal residue" evidence="1">
    <location>
        <position position="1"/>
    </location>
</feature>
<name>A0A6A6XYY2_9PEZI</name>
<accession>A0A6A6XYY2</accession>
<sequence>GVYPALNIKRVLKEVFSKEISILETSYALAYRIKIGLPVITSRGTLPCIFTNYVGLGTRPEDYSKFFIKARLT</sequence>
<dbReference type="GeneID" id="54457193"/>
<evidence type="ECO:0000313" key="2">
    <source>
        <dbReference type="Proteomes" id="UP000504636"/>
    </source>
</evidence>
<dbReference type="Proteomes" id="UP000504636">
    <property type="component" value="Unplaced"/>
</dbReference>
<evidence type="ECO:0000313" key="3">
    <source>
        <dbReference type="RefSeq" id="XP_033568740.1"/>
    </source>
</evidence>
<reference evidence="3" key="2">
    <citation type="submission" date="2020-04" db="EMBL/GenBank/DDBJ databases">
        <authorList>
            <consortium name="NCBI Genome Project"/>
        </authorList>
    </citation>
    <scope>NUCLEOTIDE SEQUENCE</scope>
    <source>
        <strain evidence="3">CBS 304.34</strain>
    </source>
</reference>
<dbReference type="RefSeq" id="XP_033568740.1">
    <property type="nucleotide sequence ID" value="XM_033716300.1"/>
</dbReference>
<reference evidence="1 3" key="1">
    <citation type="journal article" date="2020" name="Stud. Mycol.">
        <title>101 Dothideomycetes genomes: a test case for predicting lifestyles and emergence of pathogens.</title>
        <authorList>
            <person name="Haridas S."/>
            <person name="Albert R."/>
            <person name="Binder M."/>
            <person name="Bloem J."/>
            <person name="Labutti K."/>
            <person name="Salamov A."/>
            <person name="Andreopoulos B."/>
            <person name="Baker S."/>
            <person name="Barry K."/>
            <person name="Bills G."/>
            <person name="Bluhm B."/>
            <person name="Cannon C."/>
            <person name="Castanera R."/>
            <person name="Culley D."/>
            <person name="Daum C."/>
            <person name="Ezra D."/>
            <person name="Gonzalez J."/>
            <person name="Henrissat B."/>
            <person name="Kuo A."/>
            <person name="Liang C."/>
            <person name="Lipzen A."/>
            <person name="Lutzoni F."/>
            <person name="Magnuson J."/>
            <person name="Mondo S."/>
            <person name="Nolan M."/>
            <person name="Ohm R."/>
            <person name="Pangilinan J."/>
            <person name="Park H.-J."/>
            <person name="Ramirez L."/>
            <person name="Alfaro M."/>
            <person name="Sun H."/>
            <person name="Tritt A."/>
            <person name="Yoshinaga Y."/>
            <person name="Zwiers L.-H."/>
            <person name="Turgeon B."/>
            <person name="Goodwin S."/>
            <person name="Spatafora J."/>
            <person name="Crous P."/>
            <person name="Grigoriev I."/>
        </authorList>
    </citation>
    <scope>NUCLEOTIDE SEQUENCE</scope>
    <source>
        <strain evidence="1 3">CBS 304.34</strain>
    </source>
</reference>
<proteinExistence type="predicted"/>